<dbReference type="EMBL" id="CM056744">
    <property type="protein sequence ID" value="KAJ8667117.1"/>
    <property type="molecule type" value="Genomic_DNA"/>
</dbReference>
<sequence>MDICQRASSPQSFALRRRSSIYKPILEGGDIFKSSLREFIRVQSERKFEISDAPITWERLSRGYRITDFQIDRTEEALELFKKYYFCTKNACLAETLDIDIETIRKYQEYILDILSDWNSFCAIEEGSGRVVGVIIADCVIVQDESYEDVPYLLRLEKDLLDDADIFECYKGIDKFYCIHAICVEPDNYEKGIGTALVRACVLRAQKTGCQLCIGIFPDGAGQTIAQRFGFQVLTEQKVTNVPVTSVSNEKDSYYIDPDTLESRFVSCMCLHIPSEGCYDM</sequence>
<gene>
    <name evidence="1" type="ORF">QAD02_008779</name>
</gene>
<evidence type="ECO:0000313" key="1">
    <source>
        <dbReference type="EMBL" id="KAJ8667117.1"/>
    </source>
</evidence>
<comment type="caution">
    <text evidence="1">The sequence shown here is derived from an EMBL/GenBank/DDBJ whole genome shotgun (WGS) entry which is preliminary data.</text>
</comment>
<reference evidence="1" key="1">
    <citation type="submission" date="2023-04" db="EMBL/GenBank/DDBJ databases">
        <title>A chromosome-level genome assembly of the parasitoid wasp Eretmocerus hayati.</title>
        <authorList>
            <person name="Zhong Y."/>
            <person name="Liu S."/>
            <person name="Liu Y."/>
        </authorList>
    </citation>
    <scope>NUCLEOTIDE SEQUENCE</scope>
    <source>
        <strain evidence="1">ZJU_SS_LIU_2023</strain>
    </source>
</reference>
<evidence type="ECO:0000313" key="2">
    <source>
        <dbReference type="Proteomes" id="UP001239111"/>
    </source>
</evidence>
<accession>A0ACC2N7S0</accession>
<organism evidence="1 2">
    <name type="scientific">Eretmocerus hayati</name>
    <dbReference type="NCBI Taxonomy" id="131215"/>
    <lineage>
        <taxon>Eukaryota</taxon>
        <taxon>Metazoa</taxon>
        <taxon>Ecdysozoa</taxon>
        <taxon>Arthropoda</taxon>
        <taxon>Hexapoda</taxon>
        <taxon>Insecta</taxon>
        <taxon>Pterygota</taxon>
        <taxon>Neoptera</taxon>
        <taxon>Endopterygota</taxon>
        <taxon>Hymenoptera</taxon>
        <taxon>Apocrita</taxon>
        <taxon>Proctotrupomorpha</taxon>
        <taxon>Chalcidoidea</taxon>
        <taxon>Aphelinidae</taxon>
        <taxon>Aphelininae</taxon>
        <taxon>Eretmocerus</taxon>
    </lineage>
</organism>
<name>A0ACC2N7S0_9HYME</name>
<protein>
    <submittedName>
        <fullName evidence="1">Uncharacterized protein</fullName>
    </submittedName>
</protein>
<proteinExistence type="predicted"/>
<dbReference type="Proteomes" id="UP001239111">
    <property type="component" value="Chromosome 4"/>
</dbReference>
<keyword evidence="2" id="KW-1185">Reference proteome</keyword>